<evidence type="ECO:0000259" key="5">
    <source>
        <dbReference type="Pfam" id="PF16198"/>
    </source>
</evidence>
<evidence type="ECO:0000256" key="2">
    <source>
        <dbReference type="ARBA" id="ARBA00022694"/>
    </source>
</evidence>
<keyword evidence="3" id="KW-0413">Isomerase</keyword>
<evidence type="ECO:0000259" key="4">
    <source>
        <dbReference type="Pfam" id="PF01509"/>
    </source>
</evidence>
<gene>
    <name evidence="6" type="ORF">S01H4_16903</name>
</gene>
<feature type="non-terminal residue" evidence="6">
    <location>
        <position position="1"/>
    </location>
</feature>
<dbReference type="EMBL" id="BART01007426">
    <property type="protein sequence ID" value="GAG57727.1"/>
    <property type="molecule type" value="Genomic_DNA"/>
</dbReference>
<comment type="caution">
    <text evidence="6">The sequence shown here is derived from an EMBL/GenBank/DDBJ whole genome shotgun (WGS) entry which is preliminary data.</text>
</comment>
<evidence type="ECO:0000256" key="1">
    <source>
        <dbReference type="ARBA" id="ARBA00012787"/>
    </source>
</evidence>
<keyword evidence="2" id="KW-0819">tRNA processing</keyword>
<dbReference type="Pfam" id="PF01509">
    <property type="entry name" value="TruB_N"/>
    <property type="match status" value="1"/>
</dbReference>
<dbReference type="AlphaFoldDB" id="X0ZHW4"/>
<dbReference type="GO" id="GO:0160148">
    <property type="term" value="F:tRNA pseudouridine(55) synthase activity"/>
    <property type="evidence" value="ECO:0007669"/>
    <property type="project" value="UniProtKB-EC"/>
</dbReference>
<sequence length="202" mass="22713">GDLLQVPPPFSAKKYKGKPLYSFARKNIEINLPPSEIFVHYIDLLAYKPPMVDVEIKCSSGTYIRSIAHDLGQSLGCGAHLFNLKRTEVGPYKLSNSFSLEQIKMLFNENKFTKFIIPLEQLLPQFPKLILNETGTTMAKNGNFIFPENILKITSPETIINSVSKDKENIFRLFSPAGKLIALAKRCEKGKGLHPFLVIDNT</sequence>
<name>X0ZHW4_9ZZZZ</name>
<dbReference type="PANTHER" id="PTHR13767:SF2">
    <property type="entry name" value="PSEUDOURIDYLATE SYNTHASE TRUB1"/>
    <property type="match status" value="1"/>
</dbReference>
<organism evidence="6">
    <name type="scientific">marine sediment metagenome</name>
    <dbReference type="NCBI Taxonomy" id="412755"/>
    <lineage>
        <taxon>unclassified sequences</taxon>
        <taxon>metagenomes</taxon>
        <taxon>ecological metagenomes</taxon>
    </lineage>
</organism>
<evidence type="ECO:0000256" key="3">
    <source>
        <dbReference type="ARBA" id="ARBA00023235"/>
    </source>
</evidence>
<dbReference type="InterPro" id="IPR032819">
    <property type="entry name" value="TruB_C"/>
</dbReference>
<dbReference type="Gene3D" id="3.30.2350.10">
    <property type="entry name" value="Pseudouridine synthase"/>
    <property type="match status" value="1"/>
</dbReference>
<dbReference type="GO" id="GO:0006400">
    <property type="term" value="P:tRNA modification"/>
    <property type="evidence" value="ECO:0007669"/>
    <property type="project" value="TreeGrafter"/>
</dbReference>
<proteinExistence type="predicted"/>
<dbReference type="SUPFAM" id="SSF55120">
    <property type="entry name" value="Pseudouridine synthase"/>
    <property type="match status" value="1"/>
</dbReference>
<reference evidence="6" key="1">
    <citation type="journal article" date="2014" name="Front. Microbiol.">
        <title>High frequency of phylogenetically diverse reductive dehalogenase-homologous genes in deep subseafloor sedimentary metagenomes.</title>
        <authorList>
            <person name="Kawai M."/>
            <person name="Futagami T."/>
            <person name="Toyoda A."/>
            <person name="Takaki Y."/>
            <person name="Nishi S."/>
            <person name="Hori S."/>
            <person name="Arai W."/>
            <person name="Tsubouchi T."/>
            <person name="Morono Y."/>
            <person name="Uchiyama I."/>
            <person name="Ito T."/>
            <person name="Fujiyama A."/>
            <person name="Inagaki F."/>
            <person name="Takami H."/>
        </authorList>
    </citation>
    <scope>NUCLEOTIDE SEQUENCE</scope>
    <source>
        <strain evidence="6">Expedition CK06-06</strain>
    </source>
</reference>
<dbReference type="PANTHER" id="PTHR13767">
    <property type="entry name" value="TRNA-PSEUDOURIDINE SYNTHASE"/>
    <property type="match status" value="1"/>
</dbReference>
<accession>X0ZHW4</accession>
<dbReference type="GO" id="GO:0003723">
    <property type="term" value="F:RNA binding"/>
    <property type="evidence" value="ECO:0007669"/>
    <property type="project" value="InterPro"/>
</dbReference>
<feature type="domain" description="tRNA pseudouridylate synthase B C-terminal" evidence="5">
    <location>
        <begin position="65"/>
        <end position="123"/>
    </location>
</feature>
<dbReference type="InterPro" id="IPR020103">
    <property type="entry name" value="PsdUridine_synth_cat_dom_sf"/>
</dbReference>
<dbReference type="InterPro" id="IPR014780">
    <property type="entry name" value="tRNA_psdUridine_synth_TruB"/>
</dbReference>
<dbReference type="InterPro" id="IPR002501">
    <property type="entry name" value="PsdUridine_synth_N"/>
</dbReference>
<evidence type="ECO:0000313" key="6">
    <source>
        <dbReference type="EMBL" id="GAG57727.1"/>
    </source>
</evidence>
<feature type="domain" description="Pseudouridine synthase II N-terminal" evidence="4">
    <location>
        <begin position="1"/>
        <end position="64"/>
    </location>
</feature>
<dbReference type="Pfam" id="PF16198">
    <property type="entry name" value="TruB_C_2"/>
    <property type="match status" value="1"/>
</dbReference>
<dbReference type="EC" id="5.4.99.25" evidence="1"/>
<dbReference type="GO" id="GO:1990481">
    <property type="term" value="P:mRNA pseudouridine synthesis"/>
    <property type="evidence" value="ECO:0007669"/>
    <property type="project" value="TreeGrafter"/>
</dbReference>
<protein>
    <recommendedName>
        <fullName evidence="1">tRNA pseudouridine(55) synthase</fullName>
        <ecNumber evidence="1">5.4.99.25</ecNumber>
    </recommendedName>
</protein>